<dbReference type="Proteomes" id="UP000230709">
    <property type="component" value="Chromosome"/>
</dbReference>
<proteinExistence type="predicted"/>
<organism evidence="2 3">
    <name type="scientific">Methylosinus trichosporium (strain ATCC 35070 / NCIMB 11131 / UNIQEM 75 / OB3b)</name>
    <dbReference type="NCBI Taxonomy" id="595536"/>
    <lineage>
        <taxon>Bacteria</taxon>
        <taxon>Pseudomonadati</taxon>
        <taxon>Pseudomonadota</taxon>
        <taxon>Alphaproteobacteria</taxon>
        <taxon>Hyphomicrobiales</taxon>
        <taxon>Methylocystaceae</taxon>
        <taxon>Methylosinus</taxon>
    </lineage>
</organism>
<reference evidence="3" key="1">
    <citation type="submission" date="2017-10" db="EMBL/GenBank/DDBJ databases">
        <title>Completed PacBio SMRT sequence of Methylosinus trichosporium OB3b reveals presence of a third large plasmid.</title>
        <authorList>
            <person name="Charles T.C."/>
            <person name="Lynch M.D.J."/>
            <person name="Heil J.R."/>
            <person name="Cheng J."/>
        </authorList>
    </citation>
    <scope>NUCLEOTIDE SEQUENCE [LARGE SCALE GENOMIC DNA]</scope>
    <source>
        <strain evidence="3">OB3b</strain>
    </source>
</reference>
<dbReference type="RefSeq" id="WP_003610841.1">
    <property type="nucleotide sequence ID" value="NZ_ADVE02000001.1"/>
</dbReference>
<keyword evidence="1" id="KW-0472">Membrane</keyword>
<name>A0A2D2CVG6_METT3</name>
<sequence>MSLVDKFEDRLEPAFTRSFDPESARRQFRVSLLLVAAMALAAFVLGFALPLNAPRTTPPAPASLSDMDSGFSGRLVTFDSER</sequence>
<dbReference type="AlphaFoldDB" id="A0A2D2CVG6"/>
<evidence type="ECO:0000313" key="3">
    <source>
        <dbReference type="Proteomes" id="UP000230709"/>
    </source>
</evidence>
<dbReference type="EMBL" id="CP023737">
    <property type="protein sequence ID" value="ATQ66674.1"/>
    <property type="molecule type" value="Genomic_DNA"/>
</dbReference>
<keyword evidence="1" id="KW-0812">Transmembrane</keyword>
<evidence type="ECO:0000313" key="2">
    <source>
        <dbReference type="EMBL" id="ATQ66674.1"/>
    </source>
</evidence>
<protein>
    <submittedName>
        <fullName evidence="2">Uncharacterized protein</fullName>
    </submittedName>
</protein>
<accession>A0A2D2CVG6</accession>
<keyword evidence="1" id="KW-1133">Transmembrane helix</keyword>
<feature type="transmembrane region" description="Helical" evidence="1">
    <location>
        <begin position="30"/>
        <end position="49"/>
    </location>
</feature>
<evidence type="ECO:0000256" key="1">
    <source>
        <dbReference type="SAM" id="Phobius"/>
    </source>
</evidence>
<keyword evidence="3" id="KW-1185">Reference proteome</keyword>
<dbReference type="STRING" id="595536.GCA_000178815_00695"/>
<gene>
    <name evidence="2" type="ORF">CQW49_01250</name>
</gene>
<dbReference type="KEGG" id="mtw:CQW49_01250"/>